<name>A0A9P6TUX1_9FUNG</name>
<keyword evidence="1" id="KW-0238">DNA-binding</keyword>
<evidence type="ECO:0000313" key="4">
    <source>
        <dbReference type="Proteomes" id="UP000726737"/>
    </source>
</evidence>
<proteinExistence type="predicted"/>
<evidence type="ECO:0000313" key="3">
    <source>
        <dbReference type="EMBL" id="KAG0246457.1"/>
    </source>
</evidence>
<dbReference type="Pfam" id="PF03221">
    <property type="entry name" value="HTH_Tnp_Tc5"/>
    <property type="match status" value="1"/>
</dbReference>
<dbReference type="EMBL" id="JAAAJA010001776">
    <property type="protein sequence ID" value="KAG0246457.1"/>
    <property type="molecule type" value="Genomic_DNA"/>
</dbReference>
<keyword evidence="4" id="KW-1185">Reference proteome</keyword>
<dbReference type="AlphaFoldDB" id="A0A9P6TUX1"/>
<dbReference type="GO" id="GO:0003677">
    <property type="term" value="F:DNA binding"/>
    <property type="evidence" value="ECO:0007669"/>
    <property type="project" value="UniProtKB-KW"/>
</dbReference>
<dbReference type="Proteomes" id="UP000726737">
    <property type="component" value="Unassembled WGS sequence"/>
</dbReference>
<feature type="non-terminal residue" evidence="3">
    <location>
        <position position="98"/>
    </location>
</feature>
<protein>
    <recommendedName>
        <fullName evidence="2">HTH CENPB-type domain-containing protein</fullName>
    </recommendedName>
</protein>
<organism evidence="3 4">
    <name type="scientific">Mortierella polycephala</name>
    <dbReference type="NCBI Taxonomy" id="41804"/>
    <lineage>
        <taxon>Eukaryota</taxon>
        <taxon>Fungi</taxon>
        <taxon>Fungi incertae sedis</taxon>
        <taxon>Mucoromycota</taxon>
        <taxon>Mortierellomycotina</taxon>
        <taxon>Mortierellomycetes</taxon>
        <taxon>Mortierellales</taxon>
        <taxon>Mortierellaceae</taxon>
        <taxon>Mortierella</taxon>
    </lineage>
</organism>
<dbReference type="InterPro" id="IPR006600">
    <property type="entry name" value="HTH_CenpB_DNA-bd_dom"/>
</dbReference>
<accession>A0A9P6TUX1</accession>
<comment type="caution">
    <text evidence="3">The sequence shown here is derived from an EMBL/GenBank/DDBJ whole genome shotgun (WGS) entry which is preliminary data.</text>
</comment>
<feature type="domain" description="HTH CENPB-type" evidence="2">
    <location>
        <begin position="19"/>
        <end position="47"/>
    </location>
</feature>
<evidence type="ECO:0000256" key="1">
    <source>
        <dbReference type="ARBA" id="ARBA00023125"/>
    </source>
</evidence>
<sequence length="98" mass="11277">MITEAAETTYTILADLREPFDSDSNDSSPSFSVSWFDAFKKRHRITHCQLHGSLASVDLESIEPELVQIRELYAQYTPDNIYNCDETGFYLKELVHKS</sequence>
<gene>
    <name evidence="3" type="ORF">BG011_002429</name>
</gene>
<dbReference type="OrthoDB" id="2431002at2759"/>
<evidence type="ECO:0000259" key="2">
    <source>
        <dbReference type="Pfam" id="PF03221"/>
    </source>
</evidence>
<reference evidence="3" key="1">
    <citation type="journal article" date="2020" name="Fungal Divers.">
        <title>Resolving the Mortierellaceae phylogeny through synthesis of multi-gene phylogenetics and phylogenomics.</title>
        <authorList>
            <person name="Vandepol N."/>
            <person name="Liber J."/>
            <person name="Desiro A."/>
            <person name="Na H."/>
            <person name="Kennedy M."/>
            <person name="Barry K."/>
            <person name="Grigoriev I.V."/>
            <person name="Miller A.N."/>
            <person name="O'Donnell K."/>
            <person name="Stajich J.E."/>
            <person name="Bonito G."/>
        </authorList>
    </citation>
    <scope>NUCLEOTIDE SEQUENCE</scope>
    <source>
        <strain evidence="3">KOD948</strain>
    </source>
</reference>